<keyword evidence="5" id="KW-1185">Reference proteome</keyword>
<gene>
    <name evidence="4" type="ORF">YM304_25560</name>
</gene>
<reference evidence="4 5" key="1">
    <citation type="journal article" date="2013" name="Int. J. Syst. Evol. Microbiol.">
        <title>Ilumatobacter nonamiense sp. nov. and Ilumatobacter coccineum sp. nov., isolated from seashore sand.</title>
        <authorList>
            <person name="Matsumoto A."/>
            <person name="Kasai H."/>
            <person name="Matsuo Y."/>
            <person name="Shizuri Y."/>
            <person name="Ichikawa N."/>
            <person name="Fujita N."/>
            <person name="Omura S."/>
            <person name="Takahashi Y."/>
        </authorList>
    </citation>
    <scope>NUCLEOTIDE SEQUENCE [LARGE SCALE GENOMIC DNA]</scope>
    <source>
        <strain evidence="5">NBRC 103263 / KCTC 29153 / YM16-304</strain>
    </source>
</reference>
<dbReference type="RefSeq" id="WP_015442117.1">
    <property type="nucleotide sequence ID" value="NC_020520.1"/>
</dbReference>
<dbReference type="InterPro" id="IPR039366">
    <property type="entry name" value="Pilotin"/>
</dbReference>
<evidence type="ECO:0000256" key="2">
    <source>
        <dbReference type="SAM" id="SignalP"/>
    </source>
</evidence>
<dbReference type="KEGG" id="aym:YM304_25560"/>
<dbReference type="Proteomes" id="UP000011863">
    <property type="component" value="Chromosome"/>
</dbReference>
<evidence type="ECO:0000313" key="4">
    <source>
        <dbReference type="EMBL" id="BAN02870.1"/>
    </source>
</evidence>
<feature type="region of interest" description="Disordered" evidence="1">
    <location>
        <begin position="23"/>
        <end position="47"/>
    </location>
</feature>
<dbReference type="InterPro" id="IPR005184">
    <property type="entry name" value="DUF306_Meta_HslJ"/>
</dbReference>
<dbReference type="InterPro" id="IPR053147">
    <property type="entry name" value="Hsp_HslJ-like"/>
</dbReference>
<evidence type="ECO:0000313" key="5">
    <source>
        <dbReference type="Proteomes" id="UP000011863"/>
    </source>
</evidence>
<feature type="chain" id="PRO_5025426729" description="DUF306 domain-containing protein" evidence="2">
    <location>
        <begin position="19"/>
        <end position="281"/>
    </location>
</feature>
<organism evidence="4 5">
    <name type="scientific">Ilumatobacter coccineus (strain NBRC 103263 / KCTC 29153 / YM16-304)</name>
    <dbReference type="NCBI Taxonomy" id="1313172"/>
    <lineage>
        <taxon>Bacteria</taxon>
        <taxon>Bacillati</taxon>
        <taxon>Actinomycetota</taxon>
        <taxon>Acidimicrobiia</taxon>
        <taxon>Acidimicrobiales</taxon>
        <taxon>Ilumatobacteraceae</taxon>
        <taxon>Ilumatobacter</taxon>
    </lineage>
</organism>
<feature type="signal peptide" evidence="2">
    <location>
        <begin position="1"/>
        <end position="18"/>
    </location>
</feature>
<dbReference type="EMBL" id="AP012057">
    <property type="protein sequence ID" value="BAN02870.1"/>
    <property type="molecule type" value="Genomic_DNA"/>
</dbReference>
<dbReference type="PANTHER" id="PTHR35535">
    <property type="entry name" value="HEAT SHOCK PROTEIN HSLJ"/>
    <property type="match status" value="1"/>
</dbReference>
<dbReference type="Pfam" id="PF09619">
    <property type="entry name" value="YscW"/>
    <property type="match status" value="1"/>
</dbReference>
<feature type="domain" description="DUF306" evidence="3">
    <location>
        <begin position="175"/>
        <end position="277"/>
    </location>
</feature>
<dbReference type="Gene3D" id="2.40.128.270">
    <property type="match status" value="1"/>
</dbReference>
<name>A0A6C7E8Y9_ILUCY</name>
<dbReference type="Pfam" id="PF03724">
    <property type="entry name" value="META"/>
    <property type="match status" value="1"/>
</dbReference>
<accession>A0A6C7E8Y9</accession>
<dbReference type="InterPro" id="IPR038670">
    <property type="entry name" value="HslJ-like_sf"/>
</dbReference>
<proteinExistence type="predicted"/>
<protein>
    <recommendedName>
        <fullName evidence="3">DUF306 domain-containing protein</fullName>
    </recommendedName>
</protein>
<dbReference type="AlphaFoldDB" id="A0A6C7E8Y9"/>
<sequence length="281" mass="29655">MNARFTSLLVALALGATACGSDEPDAIPTESAGAAESTTPDDDRTEDDMTIEITGNITYRQRVALRPGGTATITLEDVSIADASSTVIAEQVIELDDQQVPIPFELTADRSDLEERNTYSIRATITDADGRLRWTTDTANPIDSTQSSIDVGDLVMVQVQAPGDDTTESTEANALNGTWTVTDVDGTPALENVTATLTFDADGRLSGNASCNDYSGSYVIDGNSLTVGETVSTLKACAPEIDEQEAAVFQILSEATTYELVDANTQLRISTAAGATLTARR</sequence>
<dbReference type="PROSITE" id="PS51257">
    <property type="entry name" value="PROKAR_LIPOPROTEIN"/>
    <property type="match status" value="1"/>
</dbReference>
<evidence type="ECO:0000256" key="1">
    <source>
        <dbReference type="SAM" id="MobiDB-lite"/>
    </source>
</evidence>
<keyword evidence="2" id="KW-0732">Signal</keyword>
<dbReference type="PANTHER" id="PTHR35535:SF1">
    <property type="entry name" value="HEAT SHOCK PROTEIN HSLJ"/>
    <property type="match status" value="1"/>
</dbReference>
<evidence type="ECO:0000259" key="3">
    <source>
        <dbReference type="Pfam" id="PF03724"/>
    </source>
</evidence>